<feature type="compositionally biased region" description="Basic and acidic residues" evidence="1">
    <location>
        <begin position="192"/>
        <end position="202"/>
    </location>
</feature>
<organism evidence="2">
    <name type="scientific">Timema californicum</name>
    <name type="common">California timema</name>
    <name type="synonym">Walking stick</name>
    <dbReference type="NCBI Taxonomy" id="61474"/>
    <lineage>
        <taxon>Eukaryota</taxon>
        <taxon>Metazoa</taxon>
        <taxon>Ecdysozoa</taxon>
        <taxon>Arthropoda</taxon>
        <taxon>Hexapoda</taxon>
        <taxon>Insecta</taxon>
        <taxon>Pterygota</taxon>
        <taxon>Neoptera</taxon>
        <taxon>Polyneoptera</taxon>
        <taxon>Phasmatodea</taxon>
        <taxon>Timematodea</taxon>
        <taxon>Timematoidea</taxon>
        <taxon>Timematidae</taxon>
        <taxon>Timema</taxon>
    </lineage>
</organism>
<evidence type="ECO:0000313" key="2">
    <source>
        <dbReference type="EMBL" id="CAD7573046.1"/>
    </source>
</evidence>
<name>A0A7R9J6T7_TIMCA</name>
<evidence type="ECO:0000256" key="1">
    <source>
        <dbReference type="SAM" id="MobiDB-lite"/>
    </source>
</evidence>
<dbReference type="EMBL" id="OE181374">
    <property type="protein sequence ID" value="CAD7573046.1"/>
    <property type="molecule type" value="Genomic_DNA"/>
</dbReference>
<proteinExistence type="predicted"/>
<accession>A0A7R9J6T7</accession>
<sequence length="460" mass="51328">MHVHPTEIRTSISPSSAIWLNTTSALADYATGAERSHRWARKLDLKLIWSVFIYNHLKGAILKPRNAVVRGRSHLVILHDHLLTSRDRPFIIGIHQIPDGAPKPRLEDHTWQGQQGQLVVVPRGHPPDVDVRVGVPVVEISPNGEDLSTSTEVIPQPQGSFYQLDLKEIISSTIIRVEQEPFLSMCITEEGSNEKEEEDKTTSAHRWGWLKRPSPGPAARYAVSSTDAKTHTELGVSTLLAQFLSYARLFMTSREQARLRRGIEESKRETWGGEENKQPNCSFEFGEEGRNLAAILWFSGEENKQPSCATEFGEEGRNLAAILWFSGEENKQPSCTTGFGEEGRNLAALCGLVVKRTTQLLIRPSCSSEFGEEGLNLAALLWFSGEENKPAAHPGFVKRGGTWLRFVGICELGREFVDASNSADVVNNRNDSSASDEEWEQMELSEKLITTFTQAMDHID</sequence>
<dbReference type="AlphaFoldDB" id="A0A7R9J6T7"/>
<reference evidence="2" key="1">
    <citation type="submission" date="2020-11" db="EMBL/GenBank/DDBJ databases">
        <authorList>
            <person name="Tran Van P."/>
        </authorList>
    </citation>
    <scope>NUCLEOTIDE SEQUENCE</scope>
</reference>
<feature type="region of interest" description="Disordered" evidence="1">
    <location>
        <begin position="190"/>
        <end position="210"/>
    </location>
</feature>
<gene>
    <name evidence="2" type="ORF">TCMB3V08_LOCUS5687</name>
</gene>
<protein>
    <submittedName>
        <fullName evidence="2">(California timema) hypothetical protein</fullName>
    </submittedName>
</protein>